<dbReference type="Proteomes" id="UP000257109">
    <property type="component" value="Unassembled WGS sequence"/>
</dbReference>
<dbReference type="PANTHER" id="PTHR33067">
    <property type="entry name" value="RNA-DIRECTED DNA POLYMERASE-RELATED"/>
    <property type="match status" value="1"/>
</dbReference>
<dbReference type="PANTHER" id="PTHR33067:SF31">
    <property type="entry name" value="RNA-DIRECTED DNA POLYMERASE"/>
    <property type="match status" value="1"/>
</dbReference>
<gene>
    <name evidence="1" type="ORF">CR513_09846</name>
</gene>
<protein>
    <submittedName>
        <fullName evidence="1">Uncharacterized protein</fullName>
    </submittedName>
</protein>
<proteinExistence type="predicted"/>
<dbReference type="EMBL" id="QJKJ01001727">
    <property type="protein sequence ID" value="RDY06203.1"/>
    <property type="molecule type" value="Genomic_DNA"/>
</dbReference>
<sequence>MLGHHWCTTAVLPRQSSWKADSLENAEFPPFETQAKKLTHAQHAILFQYLNQNRNGLNLDSYDSTDNIPQTRSNAETIKCRMPTRSRQRLIQFDLNRDESDTVSAKRIVGCNRVGLTQFRMRRSWIRLGLRLENSKIKGGLVVDKSTNTGCEFNESVFHNDRHERTTKHHLQVKTSRVNGVTIKVNFLFPQRLKDDKKDKVFVRFLEIFRKLHINIPFIEVIAQISNYAKFFKETMSNKKKLEGFEVIMFQQRIHEVSLFPTLWTTYILKKHYVNWKLGLLEPQPTSISLQLADKTFTHPFGIVESVLVKVEEFIFPSNFVILDMEKDDEFPIISRRVMIDVKQGNLTLRLDNNEFLTLIKVHCLLLLITMYRLLKFPILGNHFNTRKSFLENLRKPKPCKKPIKKLPEKHKQHEFKVLDKLHFIWYGPYIVTKVLPYGVVEKVSPVKFGVQKESKERITRNEKKRKGRDKRRILVIKEWAHEGDSNKGKRFNHHLSQLINLSVTLTRMSIDKLPRPKYDKNGLERHLSRDFTLLGCDIGAESLF</sequence>
<comment type="caution">
    <text evidence="1">The sequence shown here is derived from an EMBL/GenBank/DDBJ whole genome shotgun (WGS) entry which is preliminary data.</text>
</comment>
<reference evidence="1" key="1">
    <citation type="submission" date="2018-05" db="EMBL/GenBank/DDBJ databases">
        <title>Draft genome of Mucuna pruriens seed.</title>
        <authorList>
            <person name="Nnadi N.E."/>
            <person name="Vos R."/>
            <person name="Hasami M.H."/>
            <person name="Devisetty U.K."/>
            <person name="Aguiy J.C."/>
        </authorList>
    </citation>
    <scope>NUCLEOTIDE SEQUENCE [LARGE SCALE GENOMIC DNA]</scope>
    <source>
        <strain evidence="1">JCA_2017</strain>
    </source>
</reference>
<evidence type="ECO:0000313" key="1">
    <source>
        <dbReference type="EMBL" id="RDY06203.1"/>
    </source>
</evidence>
<organism evidence="1 2">
    <name type="scientific">Mucuna pruriens</name>
    <name type="common">Velvet bean</name>
    <name type="synonym">Dolichos pruriens</name>
    <dbReference type="NCBI Taxonomy" id="157652"/>
    <lineage>
        <taxon>Eukaryota</taxon>
        <taxon>Viridiplantae</taxon>
        <taxon>Streptophyta</taxon>
        <taxon>Embryophyta</taxon>
        <taxon>Tracheophyta</taxon>
        <taxon>Spermatophyta</taxon>
        <taxon>Magnoliopsida</taxon>
        <taxon>eudicotyledons</taxon>
        <taxon>Gunneridae</taxon>
        <taxon>Pentapetalae</taxon>
        <taxon>rosids</taxon>
        <taxon>fabids</taxon>
        <taxon>Fabales</taxon>
        <taxon>Fabaceae</taxon>
        <taxon>Papilionoideae</taxon>
        <taxon>50 kb inversion clade</taxon>
        <taxon>NPAAA clade</taxon>
        <taxon>indigoferoid/millettioid clade</taxon>
        <taxon>Phaseoleae</taxon>
        <taxon>Mucuna</taxon>
    </lineage>
</organism>
<keyword evidence="2" id="KW-1185">Reference proteome</keyword>
<name>A0A371HTT3_MUCPR</name>
<feature type="non-terminal residue" evidence="1">
    <location>
        <position position="1"/>
    </location>
</feature>
<accession>A0A371HTT3</accession>
<evidence type="ECO:0000313" key="2">
    <source>
        <dbReference type="Proteomes" id="UP000257109"/>
    </source>
</evidence>
<dbReference type="AlphaFoldDB" id="A0A371HTT3"/>